<dbReference type="EMBL" id="JAWDGP010004506">
    <property type="protein sequence ID" value="KAK3763734.1"/>
    <property type="molecule type" value="Genomic_DNA"/>
</dbReference>
<feature type="region of interest" description="Disordered" evidence="1">
    <location>
        <begin position="30"/>
        <end position="51"/>
    </location>
</feature>
<comment type="caution">
    <text evidence="2">The sequence shown here is derived from an EMBL/GenBank/DDBJ whole genome shotgun (WGS) entry which is preliminary data.</text>
</comment>
<feature type="compositionally biased region" description="Basic and acidic residues" evidence="1">
    <location>
        <begin position="398"/>
        <end position="407"/>
    </location>
</feature>
<dbReference type="InterPro" id="IPR035897">
    <property type="entry name" value="Toll_tir_struct_dom_sf"/>
</dbReference>
<protein>
    <submittedName>
        <fullName evidence="2">Uncharacterized protein</fullName>
    </submittedName>
</protein>
<keyword evidence="3" id="KW-1185">Reference proteome</keyword>
<evidence type="ECO:0000313" key="2">
    <source>
        <dbReference type="EMBL" id="KAK3763734.1"/>
    </source>
</evidence>
<gene>
    <name evidence="2" type="ORF">RRG08_062482</name>
</gene>
<organism evidence="2 3">
    <name type="scientific">Elysia crispata</name>
    <name type="common">lettuce slug</name>
    <dbReference type="NCBI Taxonomy" id="231223"/>
    <lineage>
        <taxon>Eukaryota</taxon>
        <taxon>Metazoa</taxon>
        <taxon>Spiralia</taxon>
        <taxon>Lophotrochozoa</taxon>
        <taxon>Mollusca</taxon>
        <taxon>Gastropoda</taxon>
        <taxon>Heterobranchia</taxon>
        <taxon>Euthyneura</taxon>
        <taxon>Panpulmonata</taxon>
        <taxon>Sacoglossa</taxon>
        <taxon>Placobranchoidea</taxon>
        <taxon>Plakobranchidae</taxon>
        <taxon>Elysia</taxon>
    </lineage>
</organism>
<feature type="region of interest" description="Disordered" evidence="1">
    <location>
        <begin position="398"/>
        <end position="422"/>
    </location>
</feature>
<dbReference type="Gene3D" id="3.40.50.10140">
    <property type="entry name" value="Toll/interleukin-1 receptor homology (TIR) domain"/>
    <property type="match status" value="1"/>
</dbReference>
<name>A0AAE0Z6I8_9GAST</name>
<reference evidence="2" key="1">
    <citation type="journal article" date="2023" name="G3 (Bethesda)">
        <title>A reference genome for the long-term kleptoplast-retaining sea slug Elysia crispata morphotype clarki.</title>
        <authorList>
            <person name="Eastman K.E."/>
            <person name="Pendleton A.L."/>
            <person name="Shaikh M.A."/>
            <person name="Suttiyut T."/>
            <person name="Ogas R."/>
            <person name="Tomko P."/>
            <person name="Gavelis G."/>
            <person name="Widhalm J.R."/>
            <person name="Wisecaver J.H."/>
        </authorList>
    </citation>
    <scope>NUCLEOTIDE SEQUENCE</scope>
    <source>
        <strain evidence="2">ECLA1</strain>
    </source>
</reference>
<proteinExistence type="predicted"/>
<feature type="compositionally biased region" description="Acidic residues" evidence="1">
    <location>
        <begin position="413"/>
        <end position="422"/>
    </location>
</feature>
<dbReference type="AlphaFoldDB" id="A0AAE0Z6I8"/>
<feature type="non-terminal residue" evidence="2">
    <location>
        <position position="422"/>
    </location>
</feature>
<evidence type="ECO:0000313" key="3">
    <source>
        <dbReference type="Proteomes" id="UP001283361"/>
    </source>
</evidence>
<accession>A0AAE0Z6I8</accession>
<sequence length="422" mass="47813">MLNTLGTTYKLNVTNPFVMASDSGSYNEISRDAVLDTDDRRGNEQEKTSQGIDDYKKYTERMPPVLKYDIFDILLLHSEEDLTKAEAFQKSIQKASKEKGRLRPPKVLLENEIKYFMQNPAKSLGFAIDKAHFIFLFVTENFCKEDLSLYKGYACLTDALKKKKFNVFPVKTEDSKTMEEKKYELREMLGALKPLNYWDEKQCLRDVAQLIELNVSSYEDMVLDLEGRRQEYFYKNKDKLTNNCQVSFIGSSCNPSTQYNDGPILEEDGKLNKSGCKSHSEGESTVQHRSLGHCELQSHPDHQSSMTYDSIPRNSQSRRSVNSTPSHFELSQGIKDSDLPGSADLSSSSQPTSRVHASSSLPKTDRTEVKGSGTPTVHHYHTHIQSVENFAFGNIFHHTDNADEKGGRNMSTDTEEEDADSS</sequence>
<evidence type="ECO:0000256" key="1">
    <source>
        <dbReference type="SAM" id="MobiDB-lite"/>
    </source>
</evidence>
<feature type="region of interest" description="Disordered" evidence="1">
    <location>
        <begin position="260"/>
        <end position="377"/>
    </location>
</feature>
<feature type="compositionally biased region" description="Polar residues" evidence="1">
    <location>
        <begin position="344"/>
        <end position="362"/>
    </location>
</feature>
<dbReference type="Proteomes" id="UP001283361">
    <property type="component" value="Unassembled WGS sequence"/>
</dbReference>
<feature type="compositionally biased region" description="Polar residues" evidence="1">
    <location>
        <begin position="303"/>
        <end position="326"/>
    </location>
</feature>